<organism evidence="1 2">
    <name type="scientific">Limimaricola cinnabarinus LL-001</name>
    <dbReference type="NCBI Taxonomy" id="1337093"/>
    <lineage>
        <taxon>Bacteria</taxon>
        <taxon>Pseudomonadati</taxon>
        <taxon>Pseudomonadota</taxon>
        <taxon>Alphaproteobacteria</taxon>
        <taxon>Rhodobacterales</taxon>
        <taxon>Paracoccaceae</taxon>
        <taxon>Limimaricola</taxon>
    </lineage>
</organism>
<keyword evidence="2" id="KW-1185">Reference proteome</keyword>
<dbReference type="SUPFAM" id="SSF53067">
    <property type="entry name" value="Actin-like ATPase domain"/>
    <property type="match status" value="1"/>
</dbReference>
<comment type="caution">
    <text evidence="1">The sequence shown here is derived from an EMBL/GenBank/DDBJ whole genome shotgun (WGS) entry which is preliminary data.</text>
</comment>
<dbReference type="Proteomes" id="UP000016566">
    <property type="component" value="Unassembled WGS sequence"/>
</dbReference>
<dbReference type="RefSeq" id="WP_021694780.1">
    <property type="nucleotide sequence ID" value="NZ_BATB01000043.1"/>
</dbReference>
<dbReference type="STRING" id="1337093.MBELCI_2731"/>
<reference evidence="1" key="1">
    <citation type="journal article" date="2013" name="Genome Announc.">
        <title>Draft Genome Sequence of Loktanella cinnabarina LL-001T, Isolated from Deep-Sea Floor Sediment.</title>
        <authorList>
            <person name="Nishi S."/>
            <person name="Tsubouchi T."/>
            <person name="Takaki Y."/>
            <person name="Koyanagi R."/>
            <person name="Satoh N."/>
            <person name="Maruyama T."/>
            <person name="Hatada Y."/>
        </authorList>
    </citation>
    <scope>NUCLEOTIDE SEQUENCE [LARGE SCALE GENOMIC DNA]</scope>
    <source>
        <strain evidence="1">LL-001</strain>
    </source>
</reference>
<dbReference type="InterPro" id="IPR043129">
    <property type="entry name" value="ATPase_NBD"/>
</dbReference>
<proteinExistence type="predicted"/>
<dbReference type="EMBL" id="BATB01000043">
    <property type="protein sequence ID" value="GAD56679.1"/>
    <property type="molecule type" value="Genomic_DNA"/>
</dbReference>
<dbReference type="Gene3D" id="3.30.420.40">
    <property type="match status" value="1"/>
</dbReference>
<sequence length="72" mass="7425">MIGPEGDRLSSANIPCIHGRALARELTERLGLPVDVINDANAFGLAESVLAAARATAWSSPPSSAPASAARW</sequence>
<dbReference type="AlphaFoldDB" id="U3AG58"/>
<evidence type="ECO:0000313" key="2">
    <source>
        <dbReference type="Proteomes" id="UP000016566"/>
    </source>
</evidence>
<evidence type="ECO:0000313" key="1">
    <source>
        <dbReference type="EMBL" id="GAD56679.1"/>
    </source>
</evidence>
<accession>U3AG58</accession>
<gene>
    <name evidence="1" type="ORF">MBELCI_2731</name>
</gene>
<name>U3AG58_9RHOB</name>
<protein>
    <submittedName>
        <fullName evidence="1">Uncharacterized protein</fullName>
    </submittedName>
</protein>